<dbReference type="Proteomes" id="UP000233837">
    <property type="component" value="Unassembled WGS sequence"/>
</dbReference>
<accession>A0A2I0WE17</accession>
<reference evidence="1 2" key="1">
    <citation type="journal article" date="2016" name="Sci. Rep.">
        <title>The Dendrobium catenatum Lindl. genome sequence provides insights into polysaccharide synthase, floral development and adaptive evolution.</title>
        <authorList>
            <person name="Zhang G.Q."/>
            <person name="Xu Q."/>
            <person name="Bian C."/>
            <person name="Tsai W.C."/>
            <person name="Yeh C.M."/>
            <person name="Liu K.W."/>
            <person name="Yoshida K."/>
            <person name="Zhang L.S."/>
            <person name="Chang S.B."/>
            <person name="Chen F."/>
            <person name="Shi Y."/>
            <person name="Su Y.Y."/>
            <person name="Zhang Y.Q."/>
            <person name="Chen L.J."/>
            <person name="Yin Y."/>
            <person name="Lin M."/>
            <person name="Huang H."/>
            <person name="Deng H."/>
            <person name="Wang Z.W."/>
            <person name="Zhu S.L."/>
            <person name="Zhao X."/>
            <person name="Deng C."/>
            <person name="Niu S.C."/>
            <person name="Huang J."/>
            <person name="Wang M."/>
            <person name="Liu G.H."/>
            <person name="Yang H.J."/>
            <person name="Xiao X.J."/>
            <person name="Hsiao Y.Y."/>
            <person name="Wu W.L."/>
            <person name="Chen Y.Y."/>
            <person name="Mitsuda N."/>
            <person name="Ohme-Takagi M."/>
            <person name="Luo Y.B."/>
            <person name="Van de Peer Y."/>
            <person name="Liu Z.J."/>
        </authorList>
    </citation>
    <scope>NUCLEOTIDE SEQUENCE [LARGE SCALE GENOMIC DNA]</scope>
    <source>
        <tissue evidence="1">The whole plant</tissue>
    </source>
</reference>
<dbReference type="AlphaFoldDB" id="A0A2I0WE17"/>
<sequence>MSKPFEDAYELIEEMKTNNFMWPVDRVNINRLARVYENNSLYILTTQVAGIFKKLDELKVNSDLRRYSTTTPRYIAPSPKNMNNFIMKYKKEFLENIVL</sequence>
<organism evidence="1 2">
    <name type="scientific">Dendrobium catenatum</name>
    <dbReference type="NCBI Taxonomy" id="906689"/>
    <lineage>
        <taxon>Eukaryota</taxon>
        <taxon>Viridiplantae</taxon>
        <taxon>Streptophyta</taxon>
        <taxon>Embryophyta</taxon>
        <taxon>Tracheophyta</taxon>
        <taxon>Spermatophyta</taxon>
        <taxon>Magnoliopsida</taxon>
        <taxon>Liliopsida</taxon>
        <taxon>Asparagales</taxon>
        <taxon>Orchidaceae</taxon>
        <taxon>Epidendroideae</taxon>
        <taxon>Malaxideae</taxon>
        <taxon>Dendrobiinae</taxon>
        <taxon>Dendrobium</taxon>
    </lineage>
</organism>
<keyword evidence="2" id="KW-1185">Reference proteome</keyword>
<gene>
    <name evidence="1" type="ORF">MA16_Dca023312</name>
</gene>
<dbReference type="EMBL" id="KZ502718">
    <property type="protein sequence ID" value="PKU73895.1"/>
    <property type="molecule type" value="Genomic_DNA"/>
</dbReference>
<protein>
    <submittedName>
        <fullName evidence="1">Uncharacterized protein</fullName>
    </submittedName>
</protein>
<evidence type="ECO:0000313" key="1">
    <source>
        <dbReference type="EMBL" id="PKU73895.1"/>
    </source>
</evidence>
<proteinExistence type="predicted"/>
<evidence type="ECO:0000313" key="2">
    <source>
        <dbReference type="Proteomes" id="UP000233837"/>
    </source>
</evidence>
<name>A0A2I0WE17_9ASPA</name>
<reference evidence="1 2" key="2">
    <citation type="journal article" date="2017" name="Nature">
        <title>The Apostasia genome and the evolution of orchids.</title>
        <authorList>
            <person name="Zhang G.Q."/>
            <person name="Liu K.W."/>
            <person name="Li Z."/>
            <person name="Lohaus R."/>
            <person name="Hsiao Y.Y."/>
            <person name="Niu S.C."/>
            <person name="Wang J.Y."/>
            <person name="Lin Y.C."/>
            <person name="Xu Q."/>
            <person name="Chen L.J."/>
            <person name="Yoshida K."/>
            <person name="Fujiwara S."/>
            <person name="Wang Z.W."/>
            <person name="Zhang Y.Q."/>
            <person name="Mitsuda N."/>
            <person name="Wang M."/>
            <person name="Liu G.H."/>
            <person name="Pecoraro L."/>
            <person name="Huang H.X."/>
            <person name="Xiao X.J."/>
            <person name="Lin M."/>
            <person name="Wu X.Y."/>
            <person name="Wu W.L."/>
            <person name="Chen Y.Y."/>
            <person name="Chang S.B."/>
            <person name="Sakamoto S."/>
            <person name="Ohme-Takagi M."/>
            <person name="Yagi M."/>
            <person name="Zeng S.J."/>
            <person name="Shen C.Y."/>
            <person name="Yeh C.M."/>
            <person name="Luo Y.B."/>
            <person name="Tsai W.C."/>
            <person name="Van de Peer Y."/>
            <person name="Liu Z.J."/>
        </authorList>
    </citation>
    <scope>NUCLEOTIDE SEQUENCE [LARGE SCALE GENOMIC DNA]</scope>
    <source>
        <tissue evidence="1">The whole plant</tissue>
    </source>
</reference>